<evidence type="ECO:0000256" key="5">
    <source>
        <dbReference type="ARBA" id="ARBA00023242"/>
    </source>
</evidence>
<evidence type="ECO:0000259" key="8">
    <source>
        <dbReference type="PROSITE" id="PS50157"/>
    </source>
</evidence>
<keyword evidence="3 6" id="KW-0863">Zinc-finger</keyword>
<feature type="domain" description="C2H2-type" evidence="8">
    <location>
        <begin position="150"/>
        <end position="177"/>
    </location>
</feature>
<accession>A0ABM0K6K7</accession>
<feature type="compositionally biased region" description="Basic and acidic residues" evidence="7">
    <location>
        <begin position="1033"/>
        <end position="1076"/>
    </location>
</feature>
<feature type="domain" description="C2H2-type" evidence="8">
    <location>
        <begin position="819"/>
        <end position="846"/>
    </location>
</feature>
<dbReference type="SMART" id="SM00355">
    <property type="entry name" value="ZnF_C2H2"/>
    <property type="match status" value="8"/>
</dbReference>
<feature type="compositionally biased region" description="Low complexity" evidence="7">
    <location>
        <begin position="876"/>
        <end position="894"/>
    </location>
</feature>
<sequence length="1083" mass="115880">SSSSNNNLINNNSIGIGGSSNGFGLGNENSDSNHLSNGANSDDNRSDDNSDSYLEPAETGSGGEFKCDECPKSFQWKANLQRHQLTHDADRKFPCENCDKVFTDPSNLQRHIRSQHVGARSHACSECGKTFATSSGLKQHQHIHSSVKPFQCEVCLKAYTQFSNLCRHKRMHADCRQQIKCKDCGQAFSTVTSLSKHKRFCEGVMRNGMRVMYPTDKLSPLTLSPNGQAPPPHLNPSLFPSIYAAAAAASRPQFPFAPYPPFSSFHGLLPSALPSMLGGSGVPPSAALKLAAANLQQLSPERKLHLSPDAFASAALSGLHKPSLFSSPLGKEESLPSPHPSLHDAKRPYSPDDADHSDVSGHSPAGNVHVSEEEEGGDGRESPAGYNRLKRKMEDGLAGRSASPEDEGRSKSPRMMKEEQDAGKCPAPERSSPAKERSIAPPGFTQFRPQSPSVSTPSSKQRSSTPKTDAAFDLSSYGSGLKSESKRNSSFSPVAGKRESRSEERSSGGSEKSGSGGEDDAPLDLTKKVVEPIPVLPVDMTRKTHIYGELATAGTGAPTNTTTTTSSVSPGPSPSSSSSSLSSTSPSSTIAATAAAAIAASASSPSSTSHLLSSSLKLPVSVPDPTKSLCGSSPYSYPFSPIMMESFLRMKEDLKLQQEVAAKFSHPFARFAMPGPTAFPGLPPHPHQFSMLPRPDLDKVLSPMMKLDKGSDYPGHPHASHHPHHPHHPHHHPQAHPHAHHPHHPHHFGAGAGGPPKSKERYACKFCGKVFPRSANLTRHLRTHTGEQPYKCKYCERSFSISSNLQRHVRNIHNKEKPFKCQLCDRCFGQQTNLDRHLKKHEQEGPHLTDSPTNELEDKDDAYFSEIRNFIGVTGGASSSAGGNVTGASTGNGSISKDNDDEEIGDGDNNGVADGASSSTVARSRVVDNDADVEDEGEEEEEEGMTGGRFAGAPVAASSPLLSQPAGLSDDEDEINVDNDDVDDEDLLDDEELVEEADISDDDILDEAQSSAAAARKLNLVPGLMTSSAEGDVTEKGKVVDVQKDGKVEDEKAAGDEKDGDNDEKANEKEDKDEGVKTGSADV</sequence>
<dbReference type="PROSITE" id="PS50157">
    <property type="entry name" value="ZINC_FINGER_C2H2_2"/>
    <property type="match status" value="8"/>
</dbReference>
<feature type="compositionally biased region" description="Basic and acidic residues" evidence="7">
    <location>
        <begin position="496"/>
        <end position="506"/>
    </location>
</feature>
<reference evidence="10" key="1">
    <citation type="submission" date="2025-08" db="UniProtKB">
        <authorList>
            <consortium name="RefSeq"/>
        </authorList>
    </citation>
    <scope>IDENTIFICATION</scope>
</reference>
<evidence type="ECO:0000256" key="6">
    <source>
        <dbReference type="PROSITE-ProRule" id="PRU00042"/>
    </source>
</evidence>
<dbReference type="SUPFAM" id="SSF57667">
    <property type="entry name" value="beta-beta-alpha zinc fingers"/>
    <property type="match status" value="5"/>
</dbReference>
<evidence type="ECO:0000256" key="3">
    <source>
        <dbReference type="ARBA" id="ARBA00022771"/>
    </source>
</evidence>
<dbReference type="InterPro" id="IPR036236">
    <property type="entry name" value="Znf_C2H2_sf"/>
</dbReference>
<name>A0ABM0K6K7_APLCA</name>
<gene>
    <name evidence="10" type="primary">LOC101858582</name>
</gene>
<keyword evidence="5" id="KW-0539">Nucleus</keyword>
<dbReference type="Proteomes" id="UP000694888">
    <property type="component" value="Unplaced"/>
</dbReference>
<dbReference type="PANTHER" id="PTHR24393:SF136">
    <property type="entry name" value="LD28458P-RELATED"/>
    <property type="match status" value="1"/>
</dbReference>
<dbReference type="GeneID" id="101858582"/>
<dbReference type="RefSeq" id="XP_005109949.2">
    <property type="nucleotide sequence ID" value="XM_005109892.3"/>
</dbReference>
<feature type="compositionally biased region" description="Basic and acidic residues" evidence="7">
    <location>
        <begin position="341"/>
        <end position="359"/>
    </location>
</feature>
<feature type="region of interest" description="Disordered" evidence="7">
    <location>
        <begin position="705"/>
        <end position="757"/>
    </location>
</feature>
<feature type="domain" description="C2H2-type" evidence="8">
    <location>
        <begin position="65"/>
        <end position="92"/>
    </location>
</feature>
<feature type="domain" description="C2H2-type" evidence="8">
    <location>
        <begin position="762"/>
        <end position="789"/>
    </location>
</feature>
<feature type="region of interest" description="Disordered" evidence="7">
    <location>
        <begin position="1"/>
        <end position="64"/>
    </location>
</feature>
<dbReference type="InterPro" id="IPR013087">
    <property type="entry name" value="Znf_C2H2_type"/>
</dbReference>
<feature type="domain" description="C2H2-type" evidence="8">
    <location>
        <begin position="93"/>
        <end position="121"/>
    </location>
</feature>
<feature type="compositionally biased region" description="Basic residues" evidence="7">
    <location>
        <begin position="718"/>
        <end position="747"/>
    </location>
</feature>
<feature type="region of interest" description="Disordered" evidence="7">
    <location>
        <begin position="1027"/>
        <end position="1083"/>
    </location>
</feature>
<keyword evidence="2" id="KW-0677">Repeat</keyword>
<feature type="compositionally biased region" description="Basic and acidic residues" evidence="7">
    <location>
        <begin position="406"/>
        <end position="422"/>
    </location>
</feature>
<dbReference type="PROSITE" id="PS00028">
    <property type="entry name" value="ZINC_FINGER_C2H2_1"/>
    <property type="match status" value="7"/>
</dbReference>
<feature type="compositionally biased region" description="Low complexity" evidence="7">
    <location>
        <begin position="907"/>
        <end position="924"/>
    </location>
</feature>
<feature type="domain" description="C2H2-type" evidence="8">
    <location>
        <begin position="790"/>
        <end position="818"/>
    </location>
</feature>
<organism evidence="9 10">
    <name type="scientific">Aplysia californica</name>
    <name type="common">California sea hare</name>
    <dbReference type="NCBI Taxonomy" id="6500"/>
    <lineage>
        <taxon>Eukaryota</taxon>
        <taxon>Metazoa</taxon>
        <taxon>Spiralia</taxon>
        <taxon>Lophotrochozoa</taxon>
        <taxon>Mollusca</taxon>
        <taxon>Gastropoda</taxon>
        <taxon>Heterobranchia</taxon>
        <taxon>Euthyneura</taxon>
        <taxon>Tectipleura</taxon>
        <taxon>Aplysiida</taxon>
        <taxon>Aplysioidea</taxon>
        <taxon>Aplysiidae</taxon>
        <taxon>Aplysia</taxon>
    </lineage>
</organism>
<feature type="compositionally biased region" description="Polar residues" evidence="7">
    <location>
        <begin position="447"/>
        <end position="467"/>
    </location>
</feature>
<feature type="compositionally biased region" description="Low complexity" evidence="7">
    <location>
        <begin position="26"/>
        <end position="41"/>
    </location>
</feature>
<evidence type="ECO:0000313" key="10">
    <source>
        <dbReference type="RefSeq" id="XP_005109949.2"/>
    </source>
</evidence>
<feature type="region of interest" description="Disordered" evidence="7">
    <location>
        <begin position="875"/>
        <end position="1003"/>
    </location>
</feature>
<feature type="compositionally biased region" description="Low complexity" evidence="7">
    <location>
        <begin position="550"/>
        <end position="586"/>
    </location>
</feature>
<feature type="domain" description="C2H2-type" evidence="8">
    <location>
        <begin position="179"/>
        <end position="211"/>
    </location>
</feature>
<feature type="compositionally biased region" description="Low complexity" evidence="7">
    <location>
        <begin position="1"/>
        <end position="14"/>
    </location>
</feature>
<evidence type="ECO:0000313" key="9">
    <source>
        <dbReference type="Proteomes" id="UP000694888"/>
    </source>
</evidence>
<feature type="compositionally biased region" description="Acidic residues" evidence="7">
    <location>
        <begin position="969"/>
        <end position="1003"/>
    </location>
</feature>
<proteinExistence type="predicted"/>
<feature type="region of interest" description="Disordered" evidence="7">
    <location>
        <begin position="326"/>
        <end position="586"/>
    </location>
</feature>
<evidence type="ECO:0000256" key="7">
    <source>
        <dbReference type="SAM" id="MobiDB-lite"/>
    </source>
</evidence>
<protein>
    <submittedName>
        <fullName evidence="10">Histone-lysine N-methyltransferase PRDM16</fullName>
    </submittedName>
</protein>
<feature type="non-terminal residue" evidence="10">
    <location>
        <position position="1"/>
    </location>
</feature>
<feature type="domain" description="C2H2-type" evidence="8">
    <location>
        <begin position="122"/>
        <end position="149"/>
    </location>
</feature>
<dbReference type="PANTHER" id="PTHR24393">
    <property type="entry name" value="ZINC FINGER PROTEIN"/>
    <property type="match status" value="1"/>
</dbReference>
<feature type="compositionally biased region" description="Acidic residues" evidence="7">
    <location>
        <begin position="929"/>
        <end position="944"/>
    </location>
</feature>
<dbReference type="Gene3D" id="3.30.160.60">
    <property type="entry name" value="Classic Zinc Finger"/>
    <property type="match status" value="7"/>
</dbReference>
<keyword evidence="1" id="KW-0479">Metal-binding</keyword>
<keyword evidence="4" id="KW-0862">Zinc</keyword>
<evidence type="ECO:0000256" key="1">
    <source>
        <dbReference type="ARBA" id="ARBA00022723"/>
    </source>
</evidence>
<dbReference type="Pfam" id="PF00096">
    <property type="entry name" value="zf-C2H2"/>
    <property type="match status" value="8"/>
</dbReference>
<feature type="compositionally biased region" description="Gly residues" evidence="7">
    <location>
        <begin position="15"/>
        <end position="25"/>
    </location>
</feature>
<evidence type="ECO:0000256" key="2">
    <source>
        <dbReference type="ARBA" id="ARBA00022737"/>
    </source>
</evidence>
<evidence type="ECO:0000256" key="4">
    <source>
        <dbReference type="ARBA" id="ARBA00022833"/>
    </source>
</evidence>
<keyword evidence="9" id="KW-1185">Reference proteome</keyword>